<comment type="pathway">
    <text evidence="12">Cell wall biogenesis; peptidoglycan biosynthesis.</text>
</comment>
<dbReference type="RefSeq" id="WP_212141573.1">
    <property type="nucleotide sequence ID" value="NZ_JAGSSW010000002.1"/>
</dbReference>
<keyword evidence="15" id="KW-1185">Reference proteome</keyword>
<evidence type="ECO:0000256" key="8">
    <source>
        <dbReference type="ARBA" id="ARBA00022989"/>
    </source>
</evidence>
<feature type="transmembrane region" description="Helical" evidence="12">
    <location>
        <begin position="13"/>
        <end position="36"/>
    </location>
</feature>
<feature type="transmembrane region" description="Helical" evidence="12">
    <location>
        <begin position="282"/>
        <end position="305"/>
    </location>
</feature>
<feature type="transmembrane region" description="Helical" evidence="12">
    <location>
        <begin position="200"/>
        <end position="224"/>
    </location>
</feature>
<dbReference type="PANTHER" id="PTHR22926:SF5">
    <property type="entry name" value="PHOSPHO-N-ACETYLMURAMOYL-PENTAPEPTIDE-TRANSFERASE HOMOLOG"/>
    <property type="match status" value="1"/>
</dbReference>
<dbReference type="InterPro" id="IPR018480">
    <property type="entry name" value="PNAcMuramoyl-5peptid_Trfase_CS"/>
</dbReference>
<protein>
    <recommendedName>
        <fullName evidence="12 13">Phospho-N-acetylmuramoyl-pentapeptide-transferase</fullName>
        <ecNumber evidence="12 13">2.7.8.13</ecNumber>
    </recommendedName>
    <alternativeName>
        <fullName evidence="12">UDP-MurNAc-pentapeptide phosphotransferase</fullName>
    </alternativeName>
</protein>
<feature type="transmembrane region" description="Helical" evidence="12">
    <location>
        <begin position="230"/>
        <end position="250"/>
    </location>
</feature>
<feature type="transmembrane region" description="Helical" evidence="12">
    <location>
        <begin position="66"/>
        <end position="84"/>
    </location>
</feature>
<dbReference type="PANTHER" id="PTHR22926">
    <property type="entry name" value="PHOSPHO-N-ACETYLMURAMOYL-PENTAPEPTIDE-TRANSFERASE"/>
    <property type="match status" value="1"/>
</dbReference>
<evidence type="ECO:0000256" key="5">
    <source>
        <dbReference type="ARBA" id="ARBA00022692"/>
    </source>
</evidence>
<keyword evidence="6 12" id="KW-0133">Cell shape</keyword>
<keyword evidence="3 12" id="KW-0132">Cell division</keyword>
<evidence type="ECO:0000256" key="4">
    <source>
        <dbReference type="ARBA" id="ARBA00022679"/>
    </source>
</evidence>
<name>A0ABS5HGI4_9BACT</name>
<accession>A0ABS5HGI4</accession>
<feature type="transmembrane region" description="Helical" evidence="12">
    <location>
        <begin position="90"/>
        <end position="109"/>
    </location>
</feature>
<evidence type="ECO:0000256" key="2">
    <source>
        <dbReference type="ARBA" id="ARBA00005583"/>
    </source>
</evidence>
<sequence length="354" mass="39409">MFYYLYELTNLNFFQYLTVRAGLSFFIAFVLTTYLMPKFIQWARAKNASQPIYELAPQSHQKKGKTPTMGGLVFIFTAVVATLLCAKLDNIYVIVSLITLIGFCAIGFDDDFGKILGAQNHAGMKPRTKMLCLSILALIVSLLLFFYSELGNELYLPFLKTPILNLGIFAVFFWVLVIVAASNAVNLTDGLDGLATVPSMFSLLTLGVFAYLSGHAVFSSYLFLPKVINLGETIIICSALIGSLMGFLWFNCYPAEVFMGDSGSLSIGSFIGLMGIMTKNEFLLILIGFVFVVETLSVILQVGSFKIFKKRIFLMAPIHHHFEIKGWVENKIIVRFWVVALLSNLIALVAIKLR</sequence>
<comment type="function">
    <text evidence="12">Catalyzes the initial step of the lipid cycle reactions in the biosynthesis of the cell wall peptidoglycan: transfers peptidoglycan precursor phospho-MurNAc-pentapeptide from UDP-MurNAc-pentapeptide onto the lipid carrier undecaprenyl phosphate, yielding undecaprenyl-pyrophosphoryl-MurNAc-pentapeptide, known as lipid I.</text>
</comment>
<keyword evidence="12" id="KW-0460">Magnesium</keyword>
<dbReference type="InterPro" id="IPR003524">
    <property type="entry name" value="PNAcMuramoyl-5peptid_Trfase"/>
</dbReference>
<keyword evidence="8 12" id="KW-1133">Transmembrane helix</keyword>
<gene>
    <name evidence="12" type="primary">mraY</name>
    <name evidence="14" type="ORF">KDD93_02250</name>
</gene>
<organism evidence="14 15">
    <name type="scientific">Campylobacter anatolicus</name>
    <dbReference type="NCBI Taxonomy" id="2829105"/>
    <lineage>
        <taxon>Bacteria</taxon>
        <taxon>Pseudomonadati</taxon>
        <taxon>Campylobacterota</taxon>
        <taxon>Epsilonproteobacteria</taxon>
        <taxon>Campylobacterales</taxon>
        <taxon>Campylobacteraceae</taxon>
        <taxon>Campylobacter</taxon>
    </lineage>
</organism>
<evidence type="ECO:0000256" key="11">
    <source>
        <dbReference type="ARBA" id="ARBA00023316"/>
    </source>
</evidence>
<dbReference type="HAMAP" id="MF_00038">
    <property type="entry name" value="MraY"/>
    <property type="match status" value="1"/>
</dbReference>
<keyword evidence="4 12" id="KW-0808">Transferase</keyword>
<dbReference type="Proteomes" id="UP000682951">
    <property type="component" value="Unassembled WGS sequence"/>
</dbReference>
<dbReference type="EMBL" id="JAGSSW010000002">
    <property type="protein sequence ID" value="MBR8463391.1"/>
    <property type="molecule type" value="Genomic_DNA"/>
</dbReference>
<evidence type="ECO:0000256" key="3">
    <source>
        <dbReference type="ARBA" id="ARBA00022618"/>
    </source>
</evidence>
<proteinExistence type="inferred from homology"/>
<evidence type="ECO:0000256" key="13">
    <source>
        <dbReference type="NCBIfam" id="TIGR00445"/>
    </source>
</evidence>
<feature type="transmembrane region" description="Helical" evidence="12">
    <location>
        <begin position="332"/>
        <end position="351"/>
    </location>
</feature>
<comment type="cofactor">
    <cofactor evidence="12">
        <name>Mg(2+)</name>
        <dbReference type="ChEBI" id="CHEBI:18420"/>
    </cofactor>
</comment>
<keyword evidence="5 12" id="KW-0812">Transmembrane</keyword>
<dbReference type="PROSITE" id="PS01348">
    <property type="entry name" value="MRAY_2"/>
    <property type="match status" value="1"/>
</dbReference>
<keyword evidence="10 12" id="KW-0131">Cell cycle</keyword>
<dbReference type="PROSITE" id="PS01347">
    <property type="entry name" value="MRAY_1"/>
    <property type="match status" value="1"/>
</dbReference>
<evidence type="ECO:0000256" key="7">
    <source>
        <dbReference type="ARBA" id="ARBA00022984"/>
    </source>
</evidence>
<dbReference type="NCBIfam" id="TIGR00445">
    <property type="entry name" value="mraY"/>
    <property type="match status" value="1"/>
</dbReference>
<evidence type="ECO:0000256" key="6">
    <source>
        <dbReference type="ARBA" id="ARBA00022960"/>
    </source>
</evidence>
<evidence type="ECO:0000256" key="9">
    <source>
        <dbReference type="ARBA" id="ARBA00023136"/>
    </source>
</evidence>
<comment type="subcellular location">
    <subcellularLocation>
        <location evidence="12">Cell membrane</location>
        <topology evidence="12">Multi-pass membrane protein</topology>
    </subcellularLocation>
    <subcellularLocation>
        <location evidence="1">Membrane</location>
        <topology evidence="1">Multi-pass membrane protein</topology>
    </subcellularLocation>
</comment>
<evidence type="ECO:0000256" key="10">
    <source>
        <dbReference type="ARBA" id="ARBA00023306"/>
    </source>
</evidence>
<evidence type="ECO:0000313" key="15">
    <source>
        <dbReference type="Proteomes" id="UP000682951"/>
    </source>
</evidence>
<evidence type="ECO:0000313" key="14">
    <source>
        <dbReference type="EMBL" id="MBR8463391.1"/>
    </source>
</evidence>
<dbReference type="InterPro" id="IPR000715">
    <property type="entry name" value="Glycosyl_transferase_4"/>
</dbReference>
<keyword evidence="12" id="KW-1003">Cell membrane</keyword>
<dbReference type="EC" id="2.7.8.13" evidence="12 13"/>
<dbReference type="CDD" id="cd06852">
    <property type="entry name" value="GT_MraY"/>
    <property type="match status" value="1"/>
</dbReference>
<dbReference type="GO" id="GO:0016740">
    <property type="term" value="F:transferase activity"/>
    <property type="evidence" value="ECO:0007669"/>
    <property type="project" value="UniProtKB-KW"/>
</dbReference>
<keyword evidence="9 12" id="KW-0472">Membrane</keyword>
<reference evidence="14 15" key="1">
    <citation type="submission" date="2021-04" db="EMBL/GenBank/DDBJ databases">
        <title>Molecular and phenotypic characterization and identification of bacterial isolates recovered from the Anatolian ground squirrels (Spermophilus xanthoprymnus) and which have the potential to form a new species in the Campylobacter genus.</title>
        <authorList>
            <person name="Aydin F."/>
            <person name="Abay S."/>
            <person name="Kayman T."/>
            <person name="Karakaya E."/>
            <person name="Mustak H.K."/>
            <person name="Mustak I.B."/>
            <person name="Bilgin N."/>
            <person name="Duzler A."/>
            <person name="Sahin O."/>
            <person name="Guran O."/>
            <person name="Saticioglu I.B."/>
        </authorList>
    </citation>
    <scope>NUCLEOTIDE SEQUENCE [LARGE SCALE GENOMIC DNA]</scope>
    <source>
        <strain evidence="15">faydin-G24</strain>
    </source>
</reference>
<keyword evidence="7 12" id="KW-0573">Peptidoglycan synthesis</keyword>
<dbReference type="Pfam" id="PF00953">
    <property type="entry name" value="Glycos_transf_4"/>
    <property type="match status" value="1"/>
</dbReference>
<feature type="transmembrane region" description="Helical" evidence="12">
    <location>
        <begin position="168"/>
        <end position="188"/>
    </location>
</feature>
<comment type="catalytic activity">
    <reaction evidence="12">
        <text>UDP-N-acetyl-alpha-D-muramoyl-L-alanyl-gamma-D-glutamyl-meso-2,6-diaminopimeloyl-D-alanyl-D-alanine + di-trans,octa-cis-undecaprenyl phosphate = di-trans,octa-cis-undecaprenyl diphospho-N-acetyl-alpha-D-muramoyl-L-alanyl-D-glutamyl-meso-2,6-diaminopimeloyl-D-alanyl-D-alanine + UMP</text>
        <dbReference type="Rhea" id="RHEA:28386"/>
        <dbReference type="ChEBI" id="CHEBI:57865"/>
        <dbReference type="ChEBI" id="CHEBI:60392"/>
        <dbReference type="ChEBI" id="CHEBI:61386"/>
        <dbReference type="ChEBI" id="CHEBI:61387"/>
        <dbReference type="EC" id="2.7.8.13"/>
    </reaction>
</comment>
<evidence type="ECO:0000256" key="1">
    <source>
        <dbReference type="ARBA" id="ARBA00004141"/>
    </source>
</evidence>
<comment type="similarity">
    <text evidence="2 12">Belongs to the glycosyltransferase 4 family. MraY subfamily.</text>
</comment>
<comment type="caution">
    <text evidence="14">The sequence shown here is derived from an EMBL/GenBank/DDBJ whole genome shotgun (WGS) entry which is preliminary data.</text>
</comment>
<evidence type="ECO:0000256" key="12">
    <source>
        <dbReference type="HAMAP-Rule" id="MF_00038"/>
    </source>
</evidence>
<keyword evidence="12" id="KW-0479">Metal-binding</keyword>
<keyword evidence="11 12" id="KW-0961">Cell wall biogenesis/degradation</keyword>
<feature type="transmembrane region" description="Helical" evidence="12">
    <location>
        <begin position="130"/>
        <end position="148"/>
    </location>
</feature>